<evidence type="ECO:0000313" key="18">
    <source>
        <dbReference type="Proteomes" id="UP000471152"/>
    </source>
</evidence>
<accession>A0A6P0EXR3</accession>
<comment type="caution">
    <text evidence="15">The sequence shown here is derived from an EMBL/GenBank/DDBJ whole genome shotgun (WGS) entry which is preliminary data.</text>
</comment>
<dbReference type="EC" id="2.7.13.3" evidence="4"/>
<dbReference type="InterPro" id="IPR003594">
    <property type="entry name" value="HATPase_dom"/>
</dbReference>
<reference evidence="15 17" key="1">
    <citation type="submission" date="2020-01" db="EMBL/GenBank/DDBJ databases">
        <title>the WGS Modestobacter muralis CPCC 204518.</title>
        <authorList>
            <person name="Jiang Z."/>
        </authorList>
    </citation>
    <scope>NUCLEOTIDE SEQUENCE [LARGE SCALE GENOMIC DNA]</scope>
    <source>
        <strain evidence="15 17">DSM 100205</strain>
    </source>
</reference>
<protein>
    <recommendedName>
        <fullName evidence="4">histidine kinase</fullName>
        <ecNumber evidence="4">2.7.13.3</ecNumber>
    </recommendedName>
</protein>
<dbReference type="InterPro" id="IPR004358">
    <property type="entry name" value="Sig_transdc_His_kin-like_C"/>
</dbReference>
<dbReference type="PROSITE" id="PS50885">
    <property type="entry name" value="HAMP"/>
    <property type="match status" value="1"/>
</dbReference>
<dbReference type="GO" id="GO:0005886">
    <property type="term" value="C:plasma membrane"/>
    <property type="evidence" value="ECO:0007669"/>
    <property type="project" value="UniProtKB-SubCell"/>
</dbReference>
<dbReference type="Proteomes" id="UP000468828">
    <property type="component" value="Unassembled WGS sequence"/>
</dbReference>
<dbReference type="EMBL" id="JAAGWH010000040">
    <property type="protein sequence ID" value="NEK95356.1"/>
    <property type="molecule type" value="Genomic_DNA"/>
</dbReference>
<evidence type="ECO:0000256" key="5">
    <source>
        <dbReference type="ARBA" id="ARBA00022553"/>
    </source>
</evidence>
<evidence type="ECO:0000256" key="1">
    <source>
        <dbReference type="ARBA" id="ARBA00000085"/>
    </source>
</evidence>
<evidence type="ECO:0000256" key="11">
    <source>
        <dbReference type="ARBA" id="ARBA00023136"/>
    </source>
</evidence>
<dbReference type="SUPFAM" id="SSF47384">
    <property type="entry name" value="Homodimeric domain of signal transducing histidine kinase"/>
    <property type="match status" value="1"/>
</dbReference>
<feature type="domain" description="HAMP" evidence="14">
    <location>
        <begin position="209"/>
        <end position="271"/>
    </location>
</feature>
<sequence length="520" mass="54387">MPLLRPIRRVSLRTKLVLAFLVPLALILVLVGFVATASQRQQLISQVDAQLSATADRASRADQPPPDGRTPPDGETPTDLGPSPVDDDRPDFLYAPGQGEGTLGVRIEAGGDTVAGVIGDQGQLRELTDAQVELVTSVPRDGQPRTVDLGDDLGDYRVTAATSPDGDVLVSGRPLAEADTALARLITVEVSAGLAGLAVAGVIGWLTIGRTLRPLQRVATTATRVAELPLASGEVELAERVPPADTDVHTEVGQVGSALNRMLDHVESSLAARQASETQVRQFVADASHELRTPLASIRGYAELVRRNHTDVPPEVGHALGRVESEALRMSGLVDDLLLLARLDAGRDVPSGEVDLTALLIDTVSDAHAAGPQHHWRFDLPDSAVVVPGDEPRLHQVIANLLANIRTHTPPGTTATARLSVLDGDAVIQVVDDGPGIPPGLLEHVFERFARGDSSRSRAAGSTGLGLAIVHAVVAAHGGTVTATSRPGETVLTVRLPHAVLGAPDPETHDDGADLDTAAS</sequence>
<evidence type="ECO:0000256" key="9">
    <source>
        <dbReference type="ARBA" id="ARBA00022989"/>
    </source>
</evidence>
<evidence type="ECO:0000259" key="14">
    <source>
        <dbReference type="PROSITE" id="PS50885"/>
    </source>
</evidence>
<dbReference type="SMART" id="SM00387">
    <property type="entry name" value="HATPase_c"/>
    <property type="match status" value="1"/>
</dbReference>
<keyword evidence="8 15" id="KW-0418">Kinase</keyword>
<feature type="region of interest" description="Disordered" evidence="12">
    <location>
        <begin position="54"/>
        <end position="97"/>
    </location>
</feature>
<dbReference type="CDD" id="cd00082">
    <property type="entry name" value="HisKA"/>
    <property type="match status" value="1"/>
</dbReference>
<dbReference type="InterPro" id="IPR003661">
    <property type="entry name" value="HisK_dim/P_dom"/>
</dbReference>
<dbReference type="SMART" id="SM00388">
    <property type="entry name" value="HisKA"/>
    <property type="match status" value="1"/>
</dbReference>
<dbReference type="Pfam" id="PF02518">
    <property type="entry name" value="HATPase_c"/>
    <property type="match status" value="1"/>
</dbReference>
<dbReference type="Pfam" id="PF00512">
    <property type="entry name" value="HisKA"/>
    <property type="match status" value="1"/>
</dbReference>
<comment type="subcellular location">
    <subcellularLocation>
        <location evidence="3">Cell membrane</location>
    </subcellularLocation>
</comment>
<dbReference type="InterPro" id="IPR036097">
    <property type="entry name" value="HisK_dim/P_sf"/>
</dbReference>
<dbReference type="InterPro" id="IPR003660">
    <property type="entry name" value="HAMP_dom"/>
</dbReference>
<dbReference type="EMBL" id="JAAGWB010000042">
    <property type="protein sequence ID" value="NEN52244.1"/>
    <property type="molecule type" value="Genomic_DNA"/>
</dbReference>
<keyword evidence="10" id="KW-0902">Two-component regulatory system</keyword>
<dbReference type="SUPFAM" id="SSF55874">
    <property type="entry name" value="ATPase domain of HSP90 chaperone/DNA topoisomerase II/histidine kinase"/>
    <property type="match status" value="1"/>
</dbReference>
<dbReference type="GO" id="GO:0000155">
    <property type="term" value="F:phosphorelay sensor kinase activity"/>
    <property type="evidence" value="ECO:0007669"/>
    <property type="project" value="InterPro"/>
</dbReference>
<proteinExistence type="predicted"/>
<organism evidence="15 17">
    <name type="scientific">Modestobacter muralis</name>
    <dbReference type="NCBI Taxonomy" id="1608614"/>
    <lineage>
        <taxon>Bacteria</taxon>
        <taxon>Bacillati</taxon>
        <taxon>Actinomycetota</taxon>
        <taxon>Actinomycetes</taxon>
        <taxon>Geodermatophilales</taxon>
        <taxon>Geodermatophilaceae</taxon>
        <taxon>Modestobacter</taxon>
    </lineage>
</organism>
<evidence type="ECO:0000313" key="16">
    <source>
        <dbReference type="EMBL" id="NEN52244.1"/>
    </source>
</evidence>
<dbReference type="InterPro" id="IPR036890">
    <property type="entry name" value="HATPase_C_sf"/>
</dbReference>
<reference evidence="16 18" key="2">
    <citation type="submission" date="2020-02" db="EMBL/GenBank/DDBJ databases">
        <title>The WGS of Modestobacter muralis DSM 100205.</title>
        <authorList>
            <person name="Jiang Z."/>
        </authorList>
    </citation>
    <scope>NUCLEOTIDE SEQUENCE [LARGE SCALE GENOMIC DNA]</scope>
    <source>
        <strain evidence="16 18">DSM 100205</strain>
    </source>
</reference>
<dbReference type="CDD" id="cd06225">
    <property type="entry name" value="HAMP"/>
    <property type="match status" value="1"/>
</dbReference>
<dbReference type="InterPro" id="IPR005467">
    <property type="entry name" value="His_kinase_dom"/>
</dbReference>
<dbReference type="SMART" id="SM00304">
    <property type="entry name" value="HAMP"/>
    <property type="match status" value="1"/>
</dbReference>
<dbReference type="PANTHER" id="PTHR45436:SF5">
    <property type="entry name" value="SENSOR HISTIDINE KINASE TRCS"/>
    <property type="match status" value="1"/>
</dbReference>
<dbReference type="GO" id="GO:0005509">
    <property type="term" value="F:calcium ion binding"/>
    <property type="evidence" value="ECO:0007669"/>
    <property type="project" value="UniProtKB-ARBA"/>
</dbReference>
<dbReference type="FunFam" id="1.10.287.130:FF:000001">
    <property type="entry name" value="Two-component sensor histidine kinase"/>
    <property type="match status" value="1"/>
</dbReference>
<evidence type="ECO:0000256" key="8">
    <source>
        <dbReference type="ARBA" id="ARBA00022777"/>
    </source>
</evidence>
<dbReference type="Pfam" id="PF00672">
    <property type="entry name" value="HAMP"/>
    <property type="match status" value="1"/>
</dbReference>
<evidence type="ECO:0000313" key="15">
    <source>
        <dbReference type="EMBL" id="NEK95356.1"/>
    </source>
</evidence>
<keyword evidence="17" id="KW-1185">Reference proteome</keyword>
<evidence type="ECO:0000256" key="2">
    <source>
        <dbReference type="ARBA" id="ARBA00001968"/>
    </source>
</evidence>
<gene>
    <name evidence="16" type="ORF">G3R41_15110</name>
    <name evidence="15" type="ORF">GCU67_14460</name>
</gene>
<keyword evidence="5" id="KW-0597">Phosphoprotein</keyword>
<feature type="region of interest" description="Disordered" evidence="12">
    <location>
        <begin position="501"/>
        <end position="520"/>
    </location>
</feature>
<comment type="cofactor">
    <cofactor evidence="2">
        <name>a divalent metal cation</name>
        <dbReference type="ChEBI" id="CHEBI:60240"/>
    </cofactor>
</comment>
<dbReference type="InterPro" id="IPR050428">
    <property type="entry name" value="TCS_sensor_his_kinase"/>
</dbReference>
<evidence type="ECO:0000259" key="13">
    <source>
        <dbReference type="PROSITE" id="PS50109"/>
    </source>
</evidence>
<name>A0A6P0EXR3_9ACTN</name>
<evidence type="ECO:0000256" key="4">
    <source>
        <dbReference type="ARBA" id="ARBA00012438"/>
    </source>
</evidence>
<keyword evidence="11" id="KW-0472">Membrane</keyword>
<evidence type="ECO:0000256" key="12">
    <source>
        <dbReference type="SAM" id="MobiDB-lite"/>
    </source>
</evidence>
<keyword evidence="6" id="KW-0808">Transferase</keyword>
<dbReference type="Gene3D" id="3.30.565.10">
    <property type="entry name" value="Histidine kinase-like ATPase, C-terminal domain"/>
    <property type="match status" value="1"/>
</dbReference>
<dbReference type="FunFam" id="3.30.565.10:FF:000006">
    <property type="entry name" value="Sensor histidine kinase WalK"/>
    <property type="match status" value="1"/>
</dbReference>
<dbReference type="PANTHER" id="PTHR45436">
    <property type="entry name" value="SENSOR HISTIDINE KINASE YKOH"/>
    <property type="match status" value="1"/>
</dbReference>
<evidence type="ECO:0000256" key="3">
    <source>
        <dbReference type="ARBA" id="ARBA00004236"/>
    </source>
</evidence>
<evidence type="ECO:0000256" key="10">
    <source>
        <dbReference type="ARBA" id="ARBA00023012"/>
    </source>
</evidence>
<evidence type="ECO:0000256" key="7">
    <source>
        <dbReference type="ARBA" id="ARBA00022692"/>
    </source>
</evidence>
<comment type="catalytic activity">
    <reaction evidence="1">
        <text>ATP + protein L-histidine = ADP + protein N-phospho-L-histidine.</text>
        <dbReference type="EC" id="2.7.13.3"/>
    </reaction>
</comment>
<dbReference type="CDD" id="cd00075">
    <property type="entry name" value="HATPase"/>
    <property type="match status" value="1"/>
</dbReference>
<dbReference type="Proteomes" id="UP000471152">
    <property type="component" value="Unassembled WGS sequence"/>
</dbReference>
<evidence type="ECO:0000313" key="17">
    <source>
        <dbReference type="Proteomes" id="UP000468828"/>
    </source>
</evidence>
<evidence type="ECO:0000256" key="6">
    <source>
        <dbReference type="ARBA" id="ARBA00022679"/>
    </source>
</evidence>
<feature type="domain" description="Histidine kinase" evidence="13">
    <location>
        <begin position="286"/>
        <end position="500"/>
    </location>
</feature>
<dbReference type="PROSITE" id="PS50109">
    <property type="entry name" value="HIS_KIN"/>
    <property type="match status" value="1"/>
</dbReference>
<dbReference type="PRINTS" id="PR00344">
    <property type="entry name" value="BCTRLSENSOR"/>
</dbReference>
<keyword evidence="9" id="KW-1133">Transmembrane helix</keyword>
<dbReference type="Gene3D" id="1.10.287.130">
    <property type="match status" value="1"/>
</dbReference>
<dbReference type="Gene3D" id="6.10.340.10">
    <property type="match status" value="1"/>
</dbReference>
<dbReference type="AlphaFoldDB" id="A0A6P0EXR3"/>
<keyword evidence="7" id="KW-0812">Transmembrane</keyword>